<organism evidence="2 3">
    <name type="scientific">Paenibacillus rhizosphaerae</name>
    <dbReference type="NCBI Taxonomy" id="297318"/>
    <lineage>
        <taxon>Bacteria</taxon>
        <taxon>Bacillati</taxon>
        <taxon>Bacillota</taxon>
        <taxon>Bacilli</taxon>
        <taxon>Bacillales</taxon>
        <taxon>Paenibacillaceae</taxon>
        <taxon>Paenibacillus</taxon>
    </lineage>
</organism>
<comment type="caution">
    <text evidence="2">The sequence shown here is derived from an EMBL/GenBank/DDBJ whole genome shotgun (WGS) entry which is preliminary data.</text>
</comment>
<dbReference type="RefSeq" id="WP_076167108.1">
    <property type="nucleotide sequence ID" value="NZ_MRTP01000001.1"/>
</dbReference>
<protein>
    <submittedName>
        <fullName evidence="2">Cytoplasmic protein</fullName>
    </submittedName>
</protein>
<reference evidence="2 3" key="1">
    <citation type="submission" date="2016-11" db="EMBL/GenBank/DDBJ databases">
        <title>Paenibacillus species isolates.</title>
        <authorList>
            <person name="Beno S.M."/>
        </authorList>
    </citation>
    <scope>NUCLEOTIDE SEQUENCE [LARGE SCALE GENOMIC DNA]</scope>
    <source>
        <strain evidence="2 3">FSL R5-0378</strain>
    </source>
</reference>
<feature type="domain" description="DUF4180" evidence="1">
    <location>
        <begin position="9"/>
        <end position="120"/>
    </location>
</feature>
<keyword evidence="3" id="KW-1185">Reference proteome</keyword>
<dbReference type="Pfam" id="PF13788">
    <property type="entry name" value="DUF4180"/>
    <property type="match status" value="1"/>
</dbReference>
<proteinExistence type="predicted"/>
<accession>A0A1R1F1T4</accession>
<dbReference type="STRING" id="297318.BK138_05615"/>
<sequence>MNYTIHEQEGSKVAILDDPHAVIADVQTALDLMAGIGWDPSGPCHKLLLNQSNLPDAFFELKTGLAGEILQKYRTYQFKIAIVGDFEAYSSKSLRDFIYECNQGEDVFFKKDREEALAALHRVP</sequence>
<dbReference type="InterPro" id="IPR025438">
    <property type="entry name" value="DUF4180"/>
</dbReference>
<dbReference type="AlphaFoldDB" id="A0A1R1F1T4"/>
<evidence type="ECO:0000313" key="2">
    <source>
        <dbReference type="EMBL" id="OMF58044.1"/>
    </source>
</evidence>
<gene>
    <name evidence="2" type="ORF">BK138_05615</name>
</gene>
<evidence type="ECO:0000313" key="3">
    <source>
        <dbReference type="Proteomes" id="UP000187172"/>
    </source>
</evidence>
<dbReference type="EMBL" id="MRTP01000001">
    <property type="protein sequence ID" value="OMF58044.1"/>
    <property type="molecule type" value="Genomic_DNA"/>
</dbReference>
<evidence type="ECO:0000259" key="1">
    <source>
        <dbReference type="Pfam" id="PF13788"/>
    </source>
</evidence>
<dbReference type="Proteomes" id="UP000187172">
    <property type="component" value="Unassembled WGS sequence"/>
</dbReference>
<name>A0A1R1F1T4_9BACL</name>